<protein>
    <recommendedName>
        <fullName evidence="1">PDZ domain-containing protein</fullName>
    </recommendedName>
</protein>
<evidence type="ECO:0000259" key="1">
    <source>
        <dbReference type="PROSITE" id="PS50106"/>
    </source>
</evidence>
<proteinExistence type="predicted"/>
<dbReference type="InterPro" id="IPR001478">
    <property type="entry name" value="PDZ"/>
</dbReference>
<name>A0ABN9TWI8_9DINO</name>
<dbReference type="Gene3D" id="3.40.30.10">
    <property type="entry name" value="Glutaredoxin"/>
    <property type="match status" value="1"/>
</dbReference>
<dbReference type="InterPro" id="IPR036249">
    <property type="entry name" value="Thioredoxin-like_sf"/>
</dbReference>
<dbReference type="SUPFAM" id="SSF52833">
    <property type="entry name" value="Thioredoxin-like"/>
    <property type="match status" value="1"/>
</dbReference>
<dbReference type="EMBL" id="CAUYUJ010015171">
    <property type="protein sequence ID" value="CAK0850658.1"/>
    <property type="molecule type" value="Genomic_DNA"/>
</dbReference>
<dbReference type="PROSITE" id="PS51354">
    <property type="entry name" value="GLUTAREDOXIN_2"/>
    <property type="match status" value="1"/>
</dbReference>
<gene>
    <name evidence="2" type="ORF">PCOR1329_LOCUS43007</name>
</gene>
<feature type="domain" description="PDZ" evidence="1">
    <location>
        <begin position="1"/>
        <end position="53"/>
    </location>
</feature>
<dbReference type="SUPFAM" id="SSF50156">
    <property type="entry name" value="PDZ domain-like"/>
    <property type="match status" value="1"/>
</dbReference>
<feature type="non-terminal residue" evidence="2">
    <location>
        <position position="1"/>
    </location>
</feature>
<evidence type="ECO:0000313" key="2">
    <source>
        <dbReference type="EMBL" id="CAK0850658.1"/>
    </source>
</evidence>
<sequence>EPLDGRIGVAIQGGRRTVSSLKHERAFSLGWRVGDVILEVNGEPVPDNEAVRAAVRRALDAHAAEGKPLRFKVRRPVRKQEAPTKPGMLRMTVGDGGGIAVPMVELFRTMLSDFHVVLVLDGKIKLPNNNLSARAIKLLDDRGAVYTGLDASDERYNPGLRAAVEELTGEFALPQLFVAGRYVGNAYKMEELDEQGELVRGG</sequence>
<dbReference type="Proteomes" id="UP001189429">
    <property type="component" value="Unassembled WGS sequence"/>
</dbReference>
<keyword evidence="3" id="KW-1185">Reference proteome</keyword>
<dbReference type="Gene3D" id="2.30.42.10">
    <property type="match status" value="1"/>
</dbReference>
<dbReference type="CDD" id="cd02066">
    <property type="entry name" value="GRX_family"/>
    <property type="match status" value="1"/>
</dbReference>
<comment type="caution">
    <text evidence="2">The sequence shown here is derived from an EMBL/GenBank/DDBJ whole genome shotgun (WGS) entry which is preliminary data.</text>
</comment>
<organism evidence="2 3">
    <name type="scientific">Prorocentrum cordatum</name>
    <dbReference type="NCBI Taxonomy" id="2364126"/>
    <lineage>
        <taxon>Eukaryota</taxon>
        <taxon>Sar</taxon>
        <taxon>Alveolata</taxon>
        <taxon>Dinophyceae</taxon>
        <taxon>Prorocentrales</taxon>
        <taxon>Prorocentraceae</taxon>
        <taxon>Prorocentrum</taxon>
    </lineage>
</organism>
<dbReference type="PROSITE" id="PS50106">
    <property type="entry name" value="PDZ"/>
    <property type="match status" value="1"/>
</dbReference>
<evidence type="ECO:0000313" key="3">
    <source>
        <dbReference type="Proteomes" id="UP001189429"/>
    </source>
</evidence>
<reference evidence="2" key="1">
    <citation type="submission" date="2023-10" db="EMBL/GenBank/DDBJ databases">
        <authorList>
            <person name="Chen Y."/>
            <person name="Shah S."/>
            <person name="Dougan E. K."/>
            <person name="Thang M."/>
            <person name="Chan C."/>
        </authorList>
    </citation>
    <scope>NUCLEOTIDE SEQUENCE [LARGE SCALE GENOMIC DNA]</scope>
</reference>
<dbReference type="InterPro" id="IPR036034">
    <property type="entry name" value="PDZ_sf"/>
</dbReference>
<accession>A0ABN9TWI8</accession>